<name>A0A9W6Y669_9STRA</name>
<reference evidence="2" key="1">
    <citation type="submission" date="2023-04" db="EMBL/GenBank/DDBJ databases">
        <title>Phytophthora fragariaefolia NBRC 109709.</title>
        <authorList>
            <person name="Ichikawa N."/>
            <person name="Sato H."/>
            <person name="Tonouchi N."/>
        </authorList>
    </citation>
    <scope>NUCLEOTIDE SEQUENCE</scope>
    <source>
        <strain evidence="2">NBRC 109709</strain>
    </source>
</reference>
<comment type="caution">
    <text evidence="2">The sequence shown here is derived from an EMBL/GenBank/DDBJ whole genome shotgun (WGS) entry which is preliminary data.</text>
</comment>
<dbReference type="OrthoDB" id="89093at2759"/>
<dbReference type="EMBL" id="BSXT01003297">
    <property type="protein sequence ID" value="GMF53545.1"/>
    <property type="molecule type" value="Genomic_DNA"/>
</dbReference>
<dbReference type="InterPro" id="IPR029526">
    <property type="entry name" value="PGBD"/>
</dbReference>
<feature type="domain" description="PiggyBac transposable element-derived protein" evidence="1">
    <location>
        <begin position="2"/>
        <end position="186"/>
    </location>
</feature>
<keyword evidence="3" id="KW-1185">Reference proteome</keyword>
<protein>
    <submittedName>
        <fullName evidence="2">Unnamed protein product</fullName>
    </submittedName>
</protein>
<dbReference type="Pfam" id="PF13843">
    <property type="entry name" value="DDE_Tnp_1_7"/>
    <property type="match status" value="1"/>
</dbReference>
<organism evidence="2 3">
    <name type="scientific">Phytophthora fragariaefolia</name>
    <dbReference type="NCBI Taxonomy" id="1490495"/>
    <lineage>
        <taxon>Eukaryota</taxon>
        <taxon>Sar</taxon>
        <taxon>Stramenopiles</taxon>
        <taxon>Oomycota</taxon>
        <taxon>Peronosporomycetes</taxon>
        <taxon>Peronosporales</taxon>
        <taxon>Peronosporaceae</taxon>
        <taxon>Phytophthora</taxon>
    </lineage>
</organism>
<sequence>MSDKPYRYGSKQFMTSNAKTSYCQRFEVYVRTRADASGTENTDDYKDGAAAVVLNLKVVLADPSRHKWHAVDIDRYYSSVLLAVELLNMNVYAVGTVMTNRLGIDQNIKTKCKSRPASIRRSTFTCSRSTAIPSLLTYIWWDRKPVYYLCAGSVMTGSSIERKVKRVGPMLVPCPPAVNDYQNWTGGCSDSTPDHPSAICIVVSYDIGQSMWSCNADYLTTLARKPAESLYTYPQVEDQIHTNTKY</sequence>
<gene>
    <name evidence="2" type="ORF">Pfra01_002216500</name>
</gene>
<dbReference type="PANTHER" id="PTHR46599:SF3">
    <property type="entry name" value="PIGGYBAC TRANSPOSABLE ELEMENT-DERIVED PROTEIN 4"/>
    <property type="match status" value="1"/>
</dbReference>
<dbReference type="PANTHER" id="PTHR46599">
    <property type="entry name" value="PIGGYBAC TRANSPOSABLE ELEMENT-DERIVED PROTEIN 4"/>
    <property type="match status" value="1"/>
</dbReference>
<dbReference type="Proteomes" id="UP001165121">
    <property type="component" value="Unassembled WGS sequence"/>
</dbReference>
<dbReference type="AlphaFoldDB" id="A0A9W6Y669"/>
<accession>A0A9W6Y669</accession>
<evidence type="ECO:0000313" key="2">
    <source>
        <dbReference type="EMBL" id="GMF53545.1"/>
    </source>
</evidence>
<proteinExistence type="predicted"/>
<evidence type="ECO:0000313" key="3">
    <source>
        <dbReference type="Proteomes" id="UP001165121"/>
    </source>
</evidence>
<evidence type="ECO:0000259" key="1">
    <source>
        <dbReference type="Pfam" id="PF13843"/>
    </source>
</evidence>